<evidence type="ECO:0000313" key="2">
    <source>
        <dbReference type="Proteomes" id="UP000466863"/>
    </source>
</evidence>
<dbReference type="Gene3D" id="1.25.10.10">
    <property type="entry name" value="Leucine-rich Repeat Variant"/>
    <property type="match status" value="1"/>
</dbReference>
<dbReference type="Proteomes" id="UP000466863">
    <property type="component" value="Unassembled WGS sequence"/>
</dbReference>
<dbReference type="InterPro" id="IPR016024">
    <property type="entry name" value="ARM-type_fold"/>
</dbReference>
<dbReference type="EMBL" id="WIVV01000185">
    <property type="protein sequence ID" value="MQU45683.1"/>
    <property type="molecule type" value="Genomic_DNA"/>
</dbReference>
<dbReference type="RefSeq" id="WP_153357468.1">
    <property type="nucleotide sequence ID" value="NZ_CP181271.1"/>
</dbReference>
<protein>
    <recommendedName>
        <fullName evidence="3">HEAT repeat domain-containing protein</fullName>
    </recommendedName>
</protein>
<name>A0A6I1WYQ5_9PSED</name>
<reference evidence="1 2" key="1">
    <citation type="submission" date="2019-10" db="EMBL/GenBank/DDBJ databases">
        <title>Evaluation of single-gene subtyping targets for Pseudomonas.</title>
        <authorList>
            <person name="Reichler S.J."/>
            <person name="Orsi R.H."/>
            <person name="Wiedmann M."/>
            <person name="Martin N.H."/>
            <person name="Murphy S.I."/>
        </authorList>
    </citation>
    <scope>NUCLEOTIDE SEQUENCE [LARGE SCALE GENOMIC DNA]</scope>
    <source>
        <strain evidence="1 2">FSL R10-1876</strain>
    </source>
</reference>
<dbReference type="AlphaFoldDB" id="A0A6I1WYQ5"/>
<evidence type="ECO:0008006" key="3">
    <source>
        <dbReference type="Google" id="ProtNLM"/>
    </source>
</evidence>
<gene>
    <name evidence="1" type="ORF">GHO28_24725</name>
</gene>
<proteinExistence type="predicted"/>
<accession>A0A6I1WYQ5</accession>
<dbReference type="InterPro" id="IPR011989">
    <property type="entry name" value="ARM-like"/>
</dbReference>
<comment type="caution">
    <text evidence="1">The sequence shown here is derived from an EMBL/GenBank/DDBJ whole genome shotgun (WGS) entry which is preliminary data.</text>
</comment>
<organism evidence="1 2">
    <name type="scientific">Pseudomonas helleri</name>
    <dbReference type="NCBI Taxonomy" id="1608996"/>
    <lineage>
        <taxon>Bacteria</taxon>
        <taxon>Pseudomonadati</taxon>
        <taxon>Pseudomonadota</taxon>
        <taxon>Gammaproteobacteria</taxon>
        <taxon>Pseudomonadales</taxon>
        <taxon>Pseudomonadaceae</taxon>
        <taxon>Pseudomonas</taxon>
    </lineage>
</organism>
<sequence length="135" mass="15527">MIISAEEFINLINSNIETNNRRAITEEADESVWESVIAKYPDYETFILQNETIPPNTINLLSKSKNWKTRHGIAKKRRSDTEILALLSNDEHPIVRQAIASNQKTPHAILKNLCSDTDDRVSRVANYNIRLRPQQ</sequence>
<dbReference type="SUPFAM" id="SSF48371">
    <property type="entry name" value="ARM repeat"/>
    <property type="match status" value="1"/>
</dbReference>
<evidence type="ECO:0000313" key="1">
    <source>
        <dbReference type="EMBL" id="MQU45683.1"/>
    </source>
</evidence>